<dbReference type="EMBL" id="JAUIQD010000003">
    <property type="protein sequence ID" value="KAK3357260.1"/>
    <property type="molecule type" value="Genomic_DNA"/>
</dbReference>
<evidence type="ECO:0000313" key="3">
    <source>
        <dbReference type="Proteomes" id="UP001275084"/>
    </source>
</evidence>
<reference evidence="2" key="2">
    <citation type="submission" date="2023-06" db="EMBL/GenBank/DDBJ databases">
        <authorList>
            <consortium name="Lawrence Berkeley National Laboratory"/>
            <person name="Haridas S."/>
            <person name="Hensen N."/>
            <person name="Bonometti L."/>
            <person name="Westerberg I."/>
            <person name="Brannstrom I.O."/>
            <person name="Guillou S."/>
            <person name="Cros-Aarteil S."/>
            <person name="Calhoun S."/>
            <person name="Kuo A."/>
            <person name="Mondo S."/>
            <person name="Pangilinan J."/>
            <person name="Riley R."/>
            <person name="Labutti K."/>
            <person name="Andreopoulos B."/>
            <person name="Lipzen A."/>
            <person name="Chen C."/>
            <person name="Yanf M."/>
            <person name="Daum C."/>
            <person name="Ng V."/>
            <person name="Clum A."/>
            <person name="Steindorff A."/>
            <person name="Ohm R."/>
            <person name="Martin F."/>
            <person name="Silar P."/>
            <person name="Natvig D."/>
            <person name="Lalanne C."/>
            <person name="Gautier V."/>
            <person name="Ament-Velasquez S.L."/>
            <person name="Kruys A."/>
            <person name="Hutchinson M.I."/>
            <person name="Powell A.J."/>
            <person name="Barry K."/>
            <person name="Miller A.N."/>
            <person name="Grigoriev I.V."/>
            <person name="Debuchy R."/>
            <person name="Gladieux P."/>
            <person name="Thoren M.H."/>
            <person name="Johannesson H."/>
        </authorList>
    </citation>
    <scope>NUCLEOTIDE SEQUENCE</scope>
    <source>
        <strain evidence="2">CBS 955.72</strain>
    </source>
</reference>
<evidence type="ECO:0000313" key="2">
    <source>
        <dbReference type="EMBL" id="KAK3357260.1"/>
    </source>
</evidence>
<dbReference type="AlphaFoldDB" id="A0AAJ0HLX6"/>
<organism evidence="2 3">
    <name type="scientific">Lasiosphaeria hispida</name>
    <dbReference type="NCBI Taxonomy" id="260671"/>
    <lineage>
        <taxon>Eukaryota</taxon>
        <taxon>Fungi</taxon>
        <taxon>Dikarya</taxon>
        <taxon>Ascomycota</taxon>
        <taxon>Pezizomycotina</taxon>
        <taxon>Sordariomycetes</taxon>
        <taxon>Sordariomycetidae</taxon>
        <taxon>Sordariales</taxon>
        <taxon>Lasiosphaeriaceae</taxon>
        <taxon>Lasiosphaeria</taxon>
    </lineage>
</organism>
<accession>A0AAJ0HLX6</accession>
<evidence type="ECO:0000259" key="1">
    <source>
        <dbReference type="Pfam" id="PF13391"/>
    </source>
</evidence>
<keyword evidence="3" id="KW-1185">Reference proteome</keyword>
<protein>
    <recommendedName>
        <fullName evidence="1">HNH nuclease domain-containing protein</fullName>
    </recommendedName>
</protein>
<dbReference type="Pfam" id="PF13391">
    <property type="entry name" value="HNH_2"/>
    <property type="match status" value="1"/>
</dbReference>
<feature type="domain" description="HNH nuclease" evidence="1">
    <location>
        <begin position="141"/>
        <end position="200"/>
    </location>
</feature>
<dbReference type="Proteomes" id="UP001275084">
    <property type="component" value="Unassembled WGS sequence"/>
</dbReference>
<proteinExistence type="predicted"/>
<comment type="caution">
    <text evidence="2">The sequence shown here is derived from an EMBL/GenBank/DDBJ whole genome shotgun (WGS) entry which is preliminary data.</text>
</comment>
<sequence length="275" mass="31329">MASLLKDAIVLSREDARLPHIVKILHPDYPAAENTLLHLRALDDGGIDYDTALVACSIVTDNTSTGFLAIREAGAQYFKRVVRPDDSILSKIEYFFQLPDDDVLERPYPVVPRFEDWTFPHAAIPSPWKELGRQAQGGTSCRITDCMWGIERAHIIPLTELQQYITLDRFSQNDIDASDNVIPLRSDIHTVFDDKVFAIVPKRDQIPGQEAQGGPSLVIHIVNPISDSYFNHYYHNRKPLPLRCSIECLFARFAWSTWRLLKEVHHQSAPSRLRS</sequence>
<reference evidence="2" key="1">
    <citation type="journal article" date="2023" name="Mol. Phylogenet. Evol.">
        <title>Genome-scale phylogeny and comparative genomics of the fungal order Sordariales.</title>
        <authorList>
            <person name="Hensen N."/>
            <person name="Bonometti L."/>
            <person name="Westerberg I."/>
            <person name="Brannstrom I.O."/>
            <person name="Guillou S."/>
            <person name="Cros-Aarteil S."/>
            <person name="Calhoun S."/>
            <person name="Haridas S."/>
            <person name="Kuo A."/>
            <person name="Mondo S."/>
            <person name="Pangilinan J."/>
            <person name="Riley R."/>
            <person name="LaButti K."/>
            <person name="Andreopoulos B."/>
            <person name="Lipzen A."/>
            <person name="Chen C."/>
            <person name="Yan M."/>
            <person name="Daum C."/>
            <person name="Ng V."/>
            <person name="Clum A."/>
            <person name="Steindorff A."/>
            <person name="Ohm R.A."/>
            <person name="Martin F."/>
            <person name="Silar P."/>
            <person name="Natvig D.O."/>
            <person name="Lalanne C."/>
            <person name="Gautier V."/>
            <person name="Ament-Velasquez S.L."/>
            <person name="Kruys A."/>
            <person name="Hutchinson M.I."/>
            <person name="Powell A.J."/>
            <person name="Barry K."/>
            <person name="Miller A.N."/>
            <person name="Grigoriev I.V."/>
            <person name="Debuchy R."/>
            <person name="Gladieux P."/>
            <person name="Hiltunen Thoren M."/>
            <person name="Johannesson H."/>
        </authorList>
    </citation>
    <scope>NUCLEOTIDE SEQUENCE</scope>
    <source>
        <strain evidence="2">CBS 955.72</strain>
    </source>
</reference>
<dbReference type="InterPro" id="IPR003615">
    <property type="entry name" value="HNH_nuc"/>
</dbReference>
<name>A0AAJ0HLX6_9PEZI</name>
<gene>
    <name evidence="2" type="ORF">B0T25DRAFT_452826</name>
</gene>